<dbReference type="RefSeq" id="WP_044742782.1">
    <property type="nucleotide sequence ID" value="NZ_JACIDF010000012.1"/>
</dbReference>
<keyword evidence="2" id="KW-0167">Capsid protein</keyword>
<evidence type="ECO:0000313" key="2">
    <source>
        <dbReference type="EMBL" id="MED5052448.1"/>
    </source>
</evidence>
<proteinExistence type="predicted"/>
<dbReference type="Proteomes" id="UP001339962">
    <property type="component" value="Unassembled WGS sequence"/>
</dbReference>
<comment type="caution">
    <text evidence="2">The sequence shown here is derived from an EMBL/GenBank/DDBJ whole genome shotgun (WGS) entry which is preliminary data.</text>
</comment>
<keyword evidence="3" id="KW-1185">Reference proteome</keyword>
<evidence type="ECO:0000313" key="3">
    <source>
        <dbReference type="Proteomes" id="UP001213979"/>
    </source>
</evidence>
<reference evidence="1 3" key="1">
    <citation type="submission" date="2023-01" db="EMBL/GenBank/DDBJ databases">
        <title>Genome-based reclassification of Anoxybacillus geothermalis as a later heterotypic synonym of Anoxybacillus rupiensis.</title>
        <authorList>
            <person name="Inan Bektas K."/>
            <person name="Canakci S."/>
            <person name="Belduz A.A."/>
            <person name="Guler H.H."/>
        </authorList>
    </citation>
    <scope>NUCLEOTIDE SEQUENCE [LARGE SCALE GENOMIC DNA]</scope>
    <source>
        <strain evidence="1 3">DSM 17127</strain>
    </source>
</reference>
<protein>
    <submittedName>
        <fullName evidence="2">CotY/CotZ family spore coat protein</fullName>
    </submittedName>
</protein>
<gene>
    <name evidence="2" type="ORF">P9850_11360</name>
    <name evidence="1" type="ORF">PNH38_13940</name>
</gene>
<dbReference type="AlphaFoldDB" id="A0ABD5IW83"/>
<evidence type="ECO:0000313" key="4">
    <source>
        <dbReference type="Proteomes" id="UP001339962"/>
    </source>
</evidence>
<dbReference type="Proteomes" id="UP001213979">
    <property type="component" value="Unassembled WGS sequence"/>
</dbReference>
<name>A0ABD5IW83_9BACL</name>
<sequence length="160" mass="17848">MGHDKHHKDYNCVCRAVEEIFDAQEAIEEQCPTSCFSNLLNPAISPGRDTVPFILYTKKGDPFTIFGNVGGFTGDMACFKTIFFRVENIKDCCATLSLLRPVDGDGETISVCDPCDPDFFGLEKTNYCIEVDLQNFTAIQCLPPDLVGRARDTKKHHHHG</sequence>
<accession>A0ABD5IW83</accession>
<dbReference type="Pfam" id="PF10612">
    <property type="entry name" value="Spore-coat_CotZ"/>
    <property type="match status" value="1"/>
</dbReference>
<dbReference type="InterPro" id="IPR019593">
    <property type="entry name" value="Spore_coat_protein_Z/Y"/>
</dbReference>
<organism evidence="2 4">
    <name type="scientific">Anoxybacteroides rupiense</name>
    <dbReference type="NCBI Taxonomy" id="311460"/>
    <lineage>
        <taxon>Bacteria</taxon>
        <taxon>Bacillati</taxon>
        <taxon>Bacillota</taxon>
        <taxon>Bacilli</taxon>
        <taxon>Bacillales</taxon>
        <taxon>Anoxybacillaceae</taxon>
        <taxon>Anoxybacteroides</taxon>
    </lineage>
</organism>
<keyword evidence="2" id="KW-0946">Virion</keyword>
<evidence type="ECO:0000313" key="1">
    <source>
        <dbReference type="EMBL" id="MDE8564961.1"/>
    </source>
</evidence>
<dbReference type="EMBL" id="JARTLI010000020">
    <property type="protein sequence ID" value="MED5052448.1"/>
    <property type="molecule type" value="Genomic_DNA"/>
</dbReference>
<reference evidence="2 4" key="2">
    <citation type="submission" date="2023-03" db="EMBL/GenBank/DDBJ databases">
        <title>Bacillus Genome Sequencing.</title>
        <authorList>
            <person name="Dunlap C."/>
        </authorList>
    </citation>
    <scope>NUCLEOTIDE SEQUENCE [LARGE SCALE GENOMIC DNA]</scope>
    <source>
        <strain evidence="2 4">NRS-38</strain>
    </source>
</reference>
<dbReference type="EMBL" id="JAQOTG010000015">
    <property type="protein sequence ID" value="MDE8564961.1"/>
    <property type="molecule type" value="Genomic_DNA"/>
</dbReference>